<sequence>MRGAPRGLARGAPPRAGIDDPVEARSPLVWRFMGLYFARYLRRHMNALRVPAWGLPPAAPAGPVVVYCNHPAWWDAAVIILLGHRFFPRAESYAPFDAAMLARYRIFARMGAFGVDLASPRGAAAFLAASRRILARPAPVLWITAQGRFSDVRDRPLGLRPGVARLPEIAPGALFVPLALEYAFWDERGAEAFAAFGAGIPGADLLALPRPDRLARLEADLTRAVDRLGADVRSRDPARFASLLEGRRGVGGVYDAWRRLAAGLTGRSFEPGHGKGLPS</sequence>
<feature type="domain" description="Phospholipid/glycerol acyltransferase" evidence="1">
    <location>
        <begin position="64"/>
        <end position="183"/>
    </location>
</feature>
<accession>A0ABQ4QTC2</accession>
<keyword evidence="3" id="KW-1185">Reference proteome</keyword>
<proteinExistence type="predicted"/>
<reference evidence="2" key="1">
    <citation type="journal article" date="2021" name="Front. Microbiol.">
        <title>Comprehensive Comparative Genomics and Phenotyping of Methylobacterium Species.</title>
        <authorList>
            <person name="Alessa O."/>
            <person name="Ogura Y."/>
            <person name="Fujitani Y."/>
            <person name="Takami H."/>
            <person name="Hayashi T."/>
            <person name="Sahin N."/>
            <person name="Tani A."/>
        </authorList>
    </citation>
    <scope>NUCLEOTIDE SEQUENCE</scope>
    <source>
        <strain evidence="2">KCTC 52305</strain>
    </source>
</reference>
<dbReference type="SMART" id="SM00563">
    <property type="entry name" value="PlsC"/>
    <property type="match status" value="1"/>
</dbReference>
<reference evidence="2" key="2">
    <citation type="submission" date="2021-08" db="EMBL/GenBank/DDBJ databases">
        <authorList>
            <person name="Tani A."/>
            <person name="Ola A."/>
            <person name="Ogura Y."/>
            <person name="Katsura K."/>
            <person name="Hayashi T."/>
        </authorList>
    </citation>
    <scope>NUCLEOTIDE SEQUENCE</scope>
    <source>
        <strain evidence="2">KCTC 52305</strain>
    </source>
</reference>
<dbReference type="SUPFAM" id="SSF69593">
    <property type="entry name" value="Glycerol-3-phosphate (1)-acyltransferase"/>
    <property type="match status" value="1"/>
</dbReference>
<protein>
    <recommendedName>
        <fullName evidence="1">Phospholipid/glycerol acyltransferase domain-containing protein</fullName>
    </recommendedName>
</protein>
<dbReference type="Proteomes" id="UP001055167">
    <property type="component" value="Unassembled WGS sequence"/>
</dbReference>
<organism evidence="2 3">
    <name type="scientific">Methylobacterium crusticola</name>
    <dbReference type="NCBI Taxonomy" id="1697972"/>
    <lineage>
        <taxon>Bacteria</taxon>
        <taxon>Pseudomonadati</taxon>
        <taxon>Pseudomonadota</taxon>
        <taxon>Alphaproteobacteria</taxon>
        <taxon>Hyphomicrobiales</taxon>
        <taxon>Methylobacteriaceae</taxon>
        <taxon>Methylobacterium</taxon>
    </lineage>
</organism>
<dbReference type="EMBL" id="BPQH01000003">
    <property type="protein sequence ID" value="GJD48558.1"/>
    <property type="molecule type" value="Genomic_DNA"/>
</dbReference>
<dbReference type="CDD" id="cd06551">
    <property type="entry name" value="LPLAT"/>
    <property type="match status" value="1"/>
</dbReference>
<evidence type="ECO:0000259" key="1">
    <source>
        <dbReference type="SMART" id="SM00563"/>
    </source>
</evidence>
<evidence type="ECO:0000313" key="2">
    <source>
        <dbReference type="EMBL" id="GJD48558.1"/>
    </source>
</evidence>
<name>A0ABQ4QTC2_9HYPH</name>
<gene>
    <name evidence="2" type="ORF">OPKNFCMD_1280</name>
</gene>
<dbReference type="InterPro" id="IPR002123">
    <property type="entry name" value="Plipid/glycerol_acylTrfase"/>
</dbReference>
<evidence type="ECO:0000313" key="3">
    <source>
        <dbReference type="Proteomes" id="UP001055167"/>
    </source>
</evidence>
<comment type="caution">
    <text evidence="2">The sequence shown here is derived from an EMBL/GenBank/DDBJ whole genome shotgun (WGS) entry which is preliminary data.</text>
</comment>